<keyword evidence="7" id="KW-1185">Reference proteome</keyword>
<comment type="similarity">
    <text evidence="1">Belongs to the SorC transcriptional regulatory family.</text>
</comment>
<dbReference type="Gene3D" id="3.40.50.1360">
    <property type="match status" value="1"/>
</dbReference>
<evidence type="ECO:0000256" key="4">
    <source>
        <dbReference type="ARBA" id="ARBA00023163"/>
    </source>
</evidence>
<dbReference type="PANTHER" id="PTHR34294">
    <property type="entry name" value="TRANSCRIPTIONAL REGULATOR-RELATED"/>
    <property type="match status" value="1"/>
</dbReference>
<reference evidence="6 7" key="1">
    <citation type="submission" date="2018-04" db="EMBL/GenBank/DDBJ databases">
        <title>Genomic Encyclopedia of Archaeal and Bacterial Type Strains, Phase II (KMG-II): from individual species to whole genera.</title>
        <authorList>
            <person name="Goeker M."/>
        </authorList>
    </citation>
    <scope>NUCLEOTIDE SEQUENCE [LARGE SCALE GENOMIC DNA]</scope>
    <source>
        <strain evidence="6 7">DSM 23382</strain>
    </source>
</reference>
<dbReference type="InterPro" id="IPR037171">
    <property type="entry name" value="NagB/RpiA_transferase-like"/>
</dbReference>
<accession>A0A2T5UU45</accession>
<evidence type="ECO:0000313" key="7">
    <source>
        <dbReference type="Proteomes" id="UP000244081"/>
    </source>
</evidence>
<proteinExistence type="inferred from homology"/>
<protein>
    <submittedName>
        <fullName evidence="6">DNA-binding transcriptional regulator LsrR (DeoR family)</fullName>
    </submittedName>
</protein>
<gene>
    <name evidence="6" type="ORF">C8N35_11388</name>
</gene>
<name>A0A2T5UU45_9HYPH</name>
<dbReference type="OrthoDB" id="9808171at2"/>
<dbReference type="AlphaFoldDB" id="A0A2T5UU45"/>
<keyword evidence="3 6" id="KW-0238">DNA-binding</keyword>
<dbReference type="EMBL" id="QAYG01000013">
    <property type="protein sequence ID" value="PTW55047.1"/>
    <property type="molecule type" value="Genomic_DNA"/>
</dbReference>
<organism evidence="6 7">
    <name type="scientific">Breoghania corrubedonensis</name>
    <dbReference type="NCBI Taxonomy" id="665038"/>
    <lineage>
        <taxon>Bacteria</taxon>
        <taxon>Pseudomonadati</taxon>
        <taxon>Pseudomonadota</taxon>
        <taxon>Alphaproteobacteria</taxon>
        <taxon>Hyphomicrobiales</taxon>
        <taxon>Stappiaceae</taxon>
        <taxon>Breoghania</taxon>
    </lineage>
</organism>
<dbReference type="GO" id="GO:0030246">
    <property type="term" value="F:carbohydrate binding"/>
    <property type="evidence" value="ECO:0007669"/>
    <property type="project" value="InterPro"/>
</dbReference>
<dbReference type="GO" id="GO:0003677">
    <property type="term" value="F:DNA binding"/>
    <property type="evidence" value="ECO:0007669"/>
    <property type="project" value="UniProtKB-KW"/>
</dbReference>
<feature type="domain" description="Sugar-binding" evidence="5">
    <location>
        <begin position="61"/>
        <end position="316"/>
    </location>
</feature>
<dbReference type="SUPFAM" id="SSF100950">
    <property type="entry name" value="NagB/RpiA/CoA transferase-like"/>
    <property type="match status" value="1"/>
</dbReference>
<comment type="caution">
    <text evidence="6">The sequence shown here is derived from an EMBL/GenBank/DDBJ whole genome shotgun (WGS) entry which is preliminary data.</text>
</comment>
<dbReference type="SUPFAM" id="SSF88659">
    <property type="entry name" value="Sigma3 and sigma4 domains of RNA polymerase sigma factors"/>
    <property type="match status" value="1"/>
</dbReference>
<dbReference type="InterPro" id="IPR051054">
    <property type="entry name" value="SorC_transcr_regulators"/>
</dbReference>
<dbReference type="InterPro" id="IPR036388">
    <property type="entry name" value="WH-like_DNA-bd_sf"/>
</dbReference>
<evidence type="ECO:0000256" key="1">
    <source>
        <dbReference type="ARBA" id="ARBA00010466"/>
    </source>
</evidence>
<keyword evidence="2" id="KW-0805">Transcription regulation</keyword>
<dbReference type="InterPro" id="IPR013324">
    <property type="entry name" value="RNA_pol_sigma_r3/r4-like"/>
</dbReference>
<dbReference type="PANTHER" id="PTHR34294:SF1">
    <property type="entry name" value="TRANSCRIPTIONAL REGULATOR LSRR"/>
    <property type="match status" value="1"/>
</dbReference>
<evidence type="ECO:0000256" key="3">
    <source>
        <dbReference type="ARBA" id="ARBA00023125"/>
    </source>
</evidence>
<dbReference type="Pfam" id="PF04198">
    <property type="entry name" value="Sugar-bind"/>
    <property type="match status" value="1"/>
</dbReference>
<dbReference type="Gene3D" id="1.10.10.10">
    <property type="entry name" value="Winged helix-like DNA-binding domain superfamily/Winged helix DNA-binding domain"/>
    <property type="match status" value="1"/>
</dbReference>
<sequence>MPQDGRDESEALVSEVCWHYYVNEMTQAEVAKTLGLTRLRVNQAIQRAKSLGMVKVSIESPFLARIELQEEIKERFGLEKALVAPANREAYDYHVSVGAALASYLSERVAANDWKLVGVSWGMTLQSAIRRLPKQLRPDLEIVSMIGGSTKGASFNSFAIASGFAERFGANYSILAAPIYLSRDIDPNVFLAPEIFGDHFRKLSHLDAAVLVAGDVSDRSYLVSTGVPGEVSQEELIAHGAVGDVLGRFLDSEGNTIAHPLNDRTIGVDLETVKRIPEKILAAAGHHKISIIRAAMKRGLVSTLITDDVTAQLLLEAD</sequence>
<dbReference type="Proteomes" id="UP000244081">
    <property type="component" value="Unassembled WGS sequence"/>
</dbReference>
<dbReference type="InterPro" id="IPR007324">
    <property type="entry name" value="Sugar-bd_dom_put"/>
</dbReference>
<evidence type="ECO:0000259" key="5">
    <source>
        <dbReference type="Pfam" id="PF04198"/>
    </source>
</evidence>
<dbReference type="RefSeq" id="WP_107991916.1">
    <property type="nucleotide sequence ID" value="NZ_QAYG01000013.1"/>
</dbReference>
<evidence type="ECO:0000313" key="6">
    <source>
        <dbReference type="EMBL" id="PTW55047.1"/>
    </source>
</evidence>
<keyword evidence="4" id="KW-0804">Transcription</keyword>
<evidence type="ECO:0000256" key="2">
    <source>
        <dbReference type="ARBA" id="ARBA00023015"/>
    </source>
</evidence>